<evidence type="ECO:0000313" key="3">
    <source>
        <dbReference type="Proteomes" id="UP000254741"/>
    </source>
</evidence>
<dbReference type="EMBL" id="UGXG01000002">
    <property type="protein sequence ID" value="SUG48156.1"/>
    <property type="molecule type" value="Genomic_DNA"/>
</dbReference>
<evidence type="ECO:0000313" key="2">
    <source>
        <dbReference type="EMBL" id="SUG48156.1"/>
    </source>
</evidence>
<proteinExistence type="predicted"/>
<evidence type="ECO:0000256" key="1">
    <source>
        <dbReference type="SAM" id="MobiDB-lite"/>
    </source>
</evidence>
<accession>A0A379TDE5</accession>
<organism evidence="2 3">
    <name type="scientific">Salmonella enterica subsp. arizonae</name>
    <dbReference type="NCBI Taxonomy" id="59203"/>
    <lineage>
        <taxon>Bacteria</taxon>
        <taxon>Pseudomonadati</taxon>
        <taxon>Pseudomonadota</taxon>
        <taxon>Gammaproteobacteria</taxon>
        <taxon>Enterobacterales</taxon>
        <taxon>Enterobacteriaceae</taxon>
        <taxon>Salmonella</taxon>
    </lineage>
</organism>
<gene>
    <name evidence="2" type="ORF">NCTC8297_03449</name>
</gene>
<dbReference type="Proteomes" id="UP000254741">
    <property type="component" value="Unassembled WGS sequence"/>
</dbReference>
<reference evidence="2 3" key="1">
    <citation type="submission" date="2018-06" db="EMBL/GenBank/DDBJ databases">
        <authorList>
            <consortium name="Pathogen Informatics"/>
            <person name="Doyle S."/>
        </authorList>
    </citation>
    <scope>NUCLEOTIDE SEQUENCE [LARGE SCALE GENOMIC DNA]</scope>
    <source>
        <strain evidence="2 3">NCTC8297</strain>
    </source>
</reference>
<feature type="region of interest" description="Disordered" evidence="1">
    <location>
        <begin position="1"/>
        <end position="33"/>
    </location>
</feature>
<sequence>MSPPPQNHGEKRSLPRTNEDNSAPPAKQIKEEEDAVTWRTHQINNDLPILQHWRDPTISVMAQAEGRIETLRVTRWGPLFSTLSRQTQGQD</sequence>
<protein>
    <submittedName>
        <fullName evidence="2">Phage-like protein</fullName>
    </submittedName>
</protein>
<name>A0A379TDE5_SALER</name>
<feature type="compositionally biased region" description="Basic and acidic residues" evidence="1">
    <location>
        <begin position="8"/>
        <end position="19"/>
    </location>
</feature>
<dbReference type="AlphaFoldDB" id="A0A379TDE5"/>